<dbReference type="GO" id="GO:0046872">
    <property type="term" value="F:metal ion binding"/>
    <property type="evidence" value="ECO:0007669"/>
    <property type="project" value="UniProtKB-UniRule"/>
</dbReference>
<comment type="function">
    <text evidence="1 5">Catalyzes the insertion of molybdate into adenylated molybdopterin with the concomitant release of AMP.</text>
</comment>
<dbReference type="RefSeq" id="WP_051486580.1">
    <property type="nucleotide sequence ID" value="NZ_BAAAOW010000003.1"/>
</dbReference>
<comment type="caution">
    <text evidence="8">The sequence shown here is derived from an EMBL/GenBank/DDBJ whole genome shotgun (WGS) entry which is preliminary data.</text>
</comment>
<keyword evidence="5" id="KW-0501">Molybdenum cofactor biosynthesis</keyword>
<keyword evidence="9" id="KW-1185">Reference proteome</keyword>
<feature type="domain" description="MoaB/Mog" evidence="7">
    <location>
        <begin position="217"/>
        <end position="363"/>
    </location>
</feature>
<dbReference type="Pfam" id="PF03453">
    <property type="entry name" value="MoeA_N"/>
    <property type="match status" value="1"/>
</dbReference>
<feature type="region of interest" description="Disordered" evidence="6">
    <location>
        <begin position="1"/>
        <end position="45"/>
    </location>
</feature>
<dbReference type="InterPro" id="IPR036135">
    <property type="entry name" value="MoeA_linker/N_sf"/>
</dbReference>
<dbReference type="InterPro" id="IPR038987">
    <property type="entry name" value="MoeA-like"/>
</dbReference>
<feature type="compositionally biased region" description="Basic and acidic residues" evidence="6">
    <location>
        <begin position="34"/>
        <end position="43"/>
    </location>
</feature>
<dbReference type="AlphaFoldDB" id="Z9JVQ8"/>
<keyword evidence="5" id="KW-0460">Magnesium</keyword>
<evidence type="ECO:0000256" key="5">
    <source>
        <dbReference type="RuleBase" id="RU365090"/>
    </source>
</evidence>
<protein>
    <recommendedName>
        <fullName evidence="5">Molybdopterin molybdenumtransferase</fullName>
        <ecNumber evidence="5">2.10.1.1</ecNumber>
    </recommendedName>
</protein>
<dbReference type="InterPro" id="IPR036425">
    <property type="entry name" value="MoaB/Mog-like_dom_sf"/>
</dbReference>
<keyword evidence="3 5" id="KW-0500">Molybdenum</keyword>
<evidence type="ECO:0000256" key="3">
    <source>
        <dbReference type="ARBA" id="ARBA00022505"/>
    </source>
</evidence>
<dbReference type="GO" id="GO:0006777">
    <property type="term" value="P:Mo-molybdopterin cofactor biosynthetic process"/>
    <property type="evidence" value="ECO:0007669"/>
    <property type="project" value="UniProtKB-UniRule"/>
</dbReference>
<sequence>MVEHPDPWSWRQELAEQLGPLLTAGGGRTGAARRPQDAGEARPEAGTASLLSALGGRLAEDLRAPEDVPALPVSAMDGFAVRAADVDPAGPTVLPVLADIPAAPGGARRLSPGTAARIMTGAPVPTGADAVIEVERTDAARAGAAPAKVRIGPVPQLRPGRHVRRPGEEIPRGAVIAPARQEVTPGLVAVAAMLGLGRLPLAPGLPSRTRADGPRVAVLVTGDEVLPGHDIAAGQADGAVRDSNGVMLAAALAELGARALPRRCSDAPAPFLRSLREAAEEADLVLTTGGIGHGAFDVVKAVLGEGGTGGSRFAHLALRPGGPQGRGTLARADGSLAPLVHLPGTPVGALVGFHLFVRPLLGAGEITQGVLGPIPEAARPQPGRRGSGGAAQTRLHALPAVLEEHDDAGHGAPRALLLPGRRLAPFARADALVLLELAPGQEAEEGAAVPVVRLGA</sequence>
<dbReference type="Proteomes" id="UP000023067">
    <property type="component" value="Unassembled WGS sequence"/>
</dbReference>
<dbReference type="PATRIC" id="fig|396014.3.peg.1089"/>
<comment type="cofactor">
    <cofactor evidence="5">
        <name>Mg(2+)</name>
        <dbReference type="ChEBI" id="CHEBI:18420"/>
    </cofactor>
</comment>
<dbReference type="PANTHER" id="PTHR10192:SF5">
    <property type="entry name" value="GEPHYRIN"/>
    <property type="match status" value="1"/>
</dbReference>
<dbReference type="SUPFAM" id="SSF63882">
    <property type="entry name" value="MoeA N-terminal region -like"/>
    <property type="match status" value="1"/>
</dbReference>
<organism evidence="8 9">
    <name type="scientific">Brachybacterium phenoliresistens</name>
    <dbReference type="NCBI Taxonomy" id="396014"/>
    <lineage>
        <taxon>Bacteria</taxon>
        <taxon>Bacillati</taxon>
        <taxon>Actinomycetota</taxon>
        <taxon>Actinomycetes</taxon>
        <taxon>Micrococcales</taxon>
        <taxon>Dermabacteraceae</taxon>
        <taxon>Brachybacterium</taxon>
    </lineage>
</organism>
<evidence type="ECO:0000256" key="2">
    <source>
        <dbReference type="ARBA" id="ARBA00010763"/>
    </source>
</evidence>
<dbReference type="eggNOG" id="COG0303">
    <property type="taxonomic scope" value="Bacteria"/>
</dbReference>
<evidence type="ECO:0000256" key="6">
    <source>
        <dbReference type="SAM" id="MobiDB-lite"/>
    </source>
</evidence>
<evidence type="ECO:0000256" key="4">
    <source>
        <dbReference type="ARBA" id="ARBA00047317"/>
    </source>
</evidence>
<dbReference type="SMART" id="SM00852">
    <property type="entry name" value="MoCF_biosynth"/>
    <property type="match status" value="1"/>
</dbReference>
<dbReference type="EC" id="2.10.1.1" evidence="5"/>
<dbReference type="STRING" id="396014.BF93_13690"/>
<dbReference type="CDD" id="cd00887">
    <property type="entry name" value="MoeA"/>
    <property type="match status" value="1"/>
</dbReference>
<dbReference type="Gene3D" id="2.170.190.11">
    <property type="entry name" value="Molybdopterin biosynthesis moea protein, domain 3"/>
    <property type="match status" value="1"/>
</dbReference>
<dbReference type="PANTHER" id="PTHR10192">
    <property type="entry name" value="MOLYBDOPTERIN BIOSYNTHESIS PROTEIN"/>
    <property type="match status" value="1"/>
</dbReference>
<comment type="catalytic activity">
    <reaction evidence="4">
        <text>adenylyl-molybdopterin + molybdate = Mo-molybdopterin + AMP + H(+)</text>
        <dbReference type="Rhea" id="RHEA:35047"/>
        <dbReference type="ChEBI" id="CHEBI:15378"/>
        <dbReference type="ChEBI" id="CHEBI:36264"/>
        <dbReference type="ChEBI" id="CHEBI:62727"/>
        <dbReference type="ChEBI" id="CHEBI:71302"/>
        <dbReference type="ChEBI" id="CHEBI:456215"/>
        <dbReference type="EC" id="2.10.1.1"/>
    </reaction>
</comment>
<proteinExistence type="inferred from homology"/>
<keyword evidence="5" id="KW-0808">Transferase</keyword>
<dbReference type="Gene3D" id="3.40.980.10">
    <property type="entry name" value="MoaB/Mog-like domain"/>
    <property type="match status" value="1"/>
</dbReference>
<name>Z9JVQ8_9MICO</name>
<keyword evidence="5" id="KW-0479">Metal-binding</keyword>
<dbReference type="InterPro" id="IPR001453">
    <property type="entry name" value="MoaB/Mog_dom"/>
</dbReference>
<dbReference type="Gene3D" id="3.90.105.10">
    <property type="entry name" value="Molybdopterin biosynthesis moea protein, domain 2"/>
    <property type="match status" value="1"/>
</dbReference>
<dbReference type="HOGENOM" id="CLU_010186_7_0_11"/>
<evidence type="ECO:0000256" key="1">
    <source>
        <dbReference type="ARBA" id="ARBA00002901"/>
    </source>
</evidence>
<comment type="pathway">
    <text evidence="5">Cofactor biosynthesis; molybdopterin biosynthesis.</text>
</comment>
<evidence type="ECO:0000313" key="8">
    <source>
        <dbReference type="EMBL" id="EWS81881.1"/>
    </source>
</evidence>
<evidence type="ECO:0000259" key="7">
    <source>
        <dbReference type="SMART" id="SM00852"/>
    </source>
</evidence>
<dbReference type="SUPFAM" id="SSF53218">
    <property type="entry name" value="Molybdenum cofactor biosynthesis proteins"/>
    <property type="match status" value="1"/>
</dbReference>
<reference evidence="8 9" key="1">
    <citation type="submission" date="2014-02" db="EMBL/GenBank/DDBJ databases">
        <title>Genome sequence of Brachybacterium phenoliresistens strain W13A50.</title>
        <authorList>
            <person name="Wang X."/>
        </authorList>
    </citation>
    <scope>NUCLEOTIDE SEQUENCE [LARGE SCALE GENOMIC DNA]</scope>
    <source>
        <strain evidence="8 9">W13A50</strain>
    </source>
</reference>
<dbReference type="EMBL" id="JDYK01000004">
    <property type="protein sequence ID" value="EWS81881.1"/>
    <property type="molecule type" value="Genomic_DNA"/>
</dbReference>
<dbReference type="UniPathway" id="UPA00344"/>
<dbReference type="GO" id="GO:0005829">
    <property type="term" value="C:cytosol"/>
    <property type="evidence" value="ECO:0007669"/>
    <property type="project" value="TreeGrafter"/>
</dbReference>
<dbReference type="InterPro" id="IPR005110">
    <property type="entry name" value="MoeA_linker/N"/>
</dbReference>
<dbReference type="Pfam" id="PF00994">
    <property type="entry name" value="MoCF_biosynth"/>
    <property type="match status" value="1"/>
</dbReference>
<evidence type="ECO:0000313" key="9">
    <source>
        <dbReference type="Proteomes" id="UP000023067"/>
    </source>
</evidence>
<gene>
    <name evidence="8" type="ORF">BF93_13690</name>
</gene>
<dbReference type="GO" id="GO:0061599">
    <property type="term" value="F:molybdopterin molybdotransferase activity"/>
    <property type="evidence" value="ECO:0007669"/>
    <property type="project" value="UniProtKB-UniRule"/>
</dbReference>
<comment type="similarity">
    <text evidence="2 5">Belongs to the MoeA family.</text>
</comment>
<accession>Z9JVQ8</accession>